<dbReference type="InterPro" id="IPR011990">
    <property type="entry name" value="TPR-like_helical_dom_sf"/>
</dbReference>
<dbReference type="Pfam" id="PF13424">
    <property type="entry name" value="TPR_12"/>
    <property type="match status" value="1"/>
</dbReference>
<dbReference type="Proteomes" id="UP001230504">
    <property type="component" value="Unassembled WGS sequence"/>
</dbReference>
<comment type="caution">
    <text evidence="1">The sequence shown here is derived from an EMBL/GenBank/DDBJ whole genome shotgun (WGS) entry which is preliminary data.</text>
</comment>
<dbReference type="GeneID" id="85444424"/>
<dbReference type="InterPro" id="IPR053137">
    <property type="entry name" value="NLR-like"/>
</dbReference>
<protein>
    <recommendedName>
        <fullName evidence="3">Kinesin light chain</fullName>
    </recommendedName>
</protein>
<evidence type="ECO:0000313" key="1">
    <source>
        <dbReference type="EMBL" id="KAK1585045.1"/>
    </source>
</evidence>
<organism evidence="1 2">
    <name type="scientific">Colletotrichum navitas</name>
    <dbReference type="NCBI Taxonomy" id="681940"/>
    <lineage>
        <taxon>Eukaryota</taxon>
        <taxon>Fungi</taxon>
        <taxon>Dikarya</taxon>
        <taxon>Ascomycota</taxon>
        <taxon>Pezizomycotina</taxon>
        <taxon>Sordariomycetes</taxon>
        <taxon>Hypocreomycetidae</taxon>
        <taxon>Glomerellales</taxon>
        <taxon>Glomerellaceae</taxon>
        <taxon>Colletotrichum</taxon>
        <taxon>Colletotrichum graminicola species complex</taxon>
    </lineage>
</organism>
<dbReference type="SUPFAM" id="SSF48452">
    <property type="entry name" value="TPR-like"/>
    <property type="match status" value="1"/>
</dbReference>
<sequence>MVHGEEHPGTLQNIGNLATIIAHQGKSKEAADTLMKVAELEKRVLGSEHTSTLRNTHNIAITLWGQGQLKEAQDILIKIVEGRLEDAVELLRDYTHRSEKVFGIENIHTKSALSKLPQWRVQRQKY</sequence>
<dbReference type="Gene3D" id="1.25.40.10">
    <property type="entry name" value="Tetratricopeptide repeat domain"/>
    <property type="match status" value="1"/>
</dbReference>
<keyword evidence="2" id="KW-1185">Reference proteome</keyword>
<name>A0AAD8PVW7_9PEZI</name>
<evidence type="ECO:0000313" key="2">
    <source>
        <dbReference type="Proteomes" id="UP001230504"/>
    </source>
</evidence>
<evidence type="ECO:0008006" key="3">
    <source>
        <dbReference type="Google" id="ProtNLM"/>
    </source>
</evidence>
<dbReference type="EMBL" id="JAHLJV010000048">
    <property type="protein sequence ID" value="KAK1585045.1"/>
    <property type="molecule type" value="Genomic_DNA"/>
</dbReference>
<dbReference type="RefSeq" id="XP_060412098.1">
    <property type="nucleotide sequence ID" value="XM_060560184.1"/>
</dbReference>
<dbReference type="AlphaFoldDB" id="A0AAD8PVW7"/>
<reference evidence="1" key="1">
    <citation type="submission" date="2021-06" db="EMBL/GenBank/DDBJ databases">
        <title>Comparative genomics, transcriptomics and evolutionary studies reveal genomic signatures of adaptation to plant cell wall in hemibiotrophic fungi.</title>
        <authorList>
            <consortium name="DOE Joint Genome Institute"/>
            <person name="Baroncelli R."/>
            <person name="Diaz J.F."/>
            <person name="Benocci T."/>
            <person name="Peng M."/>
            <person name="Battaglia E."/>
            <person name="Haridas S."/>
            <person name="Andreopoulos W."/>
            <person name="Labutti K."/>
            <person name="Pangilinan J."/>
            <person name="Floch G.L."/>
            <person name="Makela M.R."/>
            <person name="Henrissat B."/>
            <person name="Grigoriev I.V."/>
            <person name="Crouch J.A."/>
            <person name="De Vries R.P."/>
            <person name="Sukno S.A."/>
            <person name="Thon M.R."/>
        </authorList>
    </citation>
    <scope>NUCLEOTIDE SEQUENCE</scope>
    <source>
        <strain evidence="1">CBS 125086</strain>
    </source>
</reference>
<gene>
    <name evidence="1" type="ORF">LY79DRAFT_581330</name>
</gene>
<dbReference type="PANTHER" id="PTHR46082:SF6">
    <property type="entry name" value="AAA+ ATPASE DOMAIN-CONTAINING PROTEIN-RELATED"/>
    <property type="match status" value="1"/>
</dbReference>
<proteinExistence type="predicted"/>
<accession>A0AAD8PVW7</accession>
<dbReference type="PANTHER" id="PTHR46082">
    <property type="entry name" value="ATP/GTP-BINDING PROTEIN-RELATED"/>
    <property type="match status" value="1"/>
</dbReference>